<dbReference type="Proteomes" id="UP001178507">
    <property type="component" value="Unassembled WGS sequence"/>
</dbReference>
<dbReference type="AlphaFoldDB" id="A0AA36HS94"/>
<evidence type="ECO:0000313" key="3">
    <source>
        <dbReference type="Proteomes" id="UP001178507"/>
    </source>
</evidence>
<dbReference type="InterPro" id="IPR004843">
    <property type="entry name" value="Calcineurin-like_PHP"/>
</dbReference>
<evidence type="ECO:0000259" key="1">
    <source>
        <dbReference type="Pfam" id="PF00149"/>
    </source>
</evidence>
<evidence type="ECO:0000313" key="2">
    <source>
        <dbReference type="EMBL" id="CAJ1373278.1"/>
    </source>
</evidence>
<reference evidence="2" key="1">
    <citation type="submission" date="2023-08" db="EMBL/GenBank/DDBJ databases">
        <authorList>
            <person name="Chen Y."/>
            <person name="Shah S."/>
            <person name="Dougan E. K."/>
            <person name="Thang M."/>
            <person name="Chan C."/>
        </authorList>
    </citation>
    <scope>NUCLEOTIDE SEQUENCE</scope>
</reference>
<keyword evidence="3" id="KW-1185">Reference proteome</keyword>
<protein>
    <recommendedName>
        <fullName evidence="1">Calcineurin-like phosphoesterase domain-containing protein</fullName>
    </recommendedName>
</protein>
<sequence>MAQHGFEVRNETAKVAFITDCEGNFEYWMRCVEMSSVVCWDSGKLEFANSSDTFVFGGDVFDKGTGDLRIAQQLVHFKQRYPERVHLLAGNRDVNKLRLPAELAEGDIDVPQPVPAYRGAPPPVAFRSFLEAQQQREGAESLEAVNTRAARLRWILDHTMTAPGAFEHRRQELALLGSVPAESIADDDVVQSFLSSVQDGGLVWEYLCHSCLMVVIGPWLFVHGGIPKAGIGWVPTQDMRFLLPKEGGSVGAYLKLGCSLSEWVAATNLRFKDGLEDFRSQMLWRADRSRGGESLLCLTNLPSCLGRSVMVHSLLEGGMPTMPESDVEEFLRQGGVKAVFCGHKPCGDSPFVVHGSQTSFIHCDTTYSDSTAPDRRGRSVASVEAFVMVQEVRFRGVLADGRQYDFMLFGGPNADELVGRRIDGVWVKARLLDGSYHVVSGDGARRLSYATRTESEIRSSM</sequence>
<dbReference type="Pfam" id="PF00149">
    <property type="entry name" value="Metallophos"/>
    <property type="match status" value="1"/>
</dbReference>
<organism evidence="2 3">
    <name type="scientific">Effrenium voratum</name>
    <dbReference type="NCBI Taxonomy" id="2562239"/>
    <lineage>
        <taxon>Eukaryota</taxon>
        <taxon>Sar</taxon>
        <taxon>Alveolata</taxon>
        <taxon>Dinophyceae</taxon>
        <taxon>Suessiales</taxon>
        <taxon>Symbiodiniaceae</taxon>
        <taxon>Effrenium</taxon>
    </lineage>
</organism>
<dbReference type="GO" id="GO:0016787">
    <property type="term" value="F:hydrolase activity"/>
    <property type="evidence" value="ECO:0007669"/>
    <property type="project" value="InterPro"/>
</dbReference>
<name>A0AA36HS94_9DINO</name>
<dbReference type="Gene3D" id="3.60.21.10">
    <property type="match status" value="1"/>
</dbReference>
<dbReference type="EMBL" id="CAUJNA010000183">
    <property type="protein sequence ID" value="CAJ1373278.1"/>
    <property type="molecule type" value="Genomic_DNA"/>
</dbReference>
<accession>A0AA36HS94</accession>
<gene>
    <name evidence="2" type="ORF">EVOR1521_LOCUS3148</name>
</gene>
<dbReference type="SUPFAM" id="SSF56300">
    <property type="entry name" value="Metallo-dependent phosphatases"/>
    <property type="match status" value="1"/>
</dbReference>
<dbReference type="PANTHER" id="PTHR42254:SF1">
    <property type="entry name" value="CALCINEURIN-LIKE PHOSPHOESTERASE DOMAIN-CONTAINING PROTEIN"/>
    <property type="match status" value="1"/>
</dbReference>
<dbReference type="InterPro" id="IPR029052">
    <property type="entry name" value="Metallo-depent_PP-like"/>
</dbReference>
<proteinExistence type="predicted"/>
<dbReference type="PANTHER" id="PTHR42254">
    <property type="entry name" value="METALLOPHOS DOMAIN-CONTAINING PROTEIN"/>
    <property type="match status" value="1"/>
</dbReference>
<feature type="domain" description="Calcineurin-like phosphoesterase" evidence="1">
    <location>
        <begin position="14"/>
        <end position="97"/>
    </location>
</feature>
<comment type="caution">
    <text evidence="2">The sequence shown here is derived from an EMBL/GenBank/DDBJ whole genome shotgun (WGS) entry which is preliminary data.</text>
</comment>